<accession>A0A9X2KWZ9</accession>
<feature type="region of interest" description="Disordered" evidence="1">
    <location>
        <begin position="177"/>
        <end position="204"/>
    </location>
</feature>
<feature type="compositionally biased region" description="Basic and acidic residues" evidence="1">
    <location>
        <begin position="179"/>
        <end position="188"/>
    </location>
</feature>
<name>A0A9X2KWZ9_9GAMM</name>
<organism evidence="2 3">
    <name type="scientific">Gilvimarinus xylanilyticus</name>
    <dbReference type="NCBI Taxonomy" id="2944139"/>
    <lineage>
        <taxon>Bacteria</taxon>
        <taxon>Pseudomonadati</taxon>
        <taxon>Pseudomonadota</taxon>
        <taxon>Gammaproteobacteria</taxon>
        <taxon>Cellvibrionales</taxon>
        <taxon>Cellvibrionaceae</taxon>
        <taxon>Gilvimarinus</taxon>
    </lineage>
</organism>
<dbReference type="EMBL" id="JAMFTH010000003">
    <property type="protein sequence ID" value="MCP8900030.1"/>
    <property type="molecule type" value="Genomic_DNA"/>
</dbReference>
<evidence type="ECO:0000313" key="3">
    <source>
        <dbReference type="Proteomes" id="UP001139319"/>
    </source>
</evidence>
<evidence type="ECO:0000313" key="2">
    <source>
        <dbReference type="EMBL" id="MCP8900030.1"/>
    </source>
</evidence>
<dbReference type="RefSeq" id="WP_253968320.1">
    <property type="nucleotide sequence ID" value="NZ_JAMFTH010000003.1"/>
</dbReference>
<feature type="compositionally biased region" description="Basic and acidic residues" evidence="1">
    <location>
        <begin position="195"/>
        <end position="204"/>
    </location>
</feature>
<dbReference type="AlphaFoldDB" id="A0A9X2KWZ9"/>
<reference evidence="2" key="2">
    <citation type="submission" date="2023-01" db="EMBL/GenBank/DDBJ databases">
        <title>Gilvimarinus xylanilyticus HB14 isolated from Caulerpa lentillifera aquaculture base in Hainan, China.</title>
        <authorList>
            <person name="Zhang Y.-J."/>
        </authorList>
    </citation>
    <scope>NUCLEOTIDE SEQUENCE</scope>
    <source>
        <strain evidence="2">HB14</strain>
    </source>
</reference>
<evidence type="ECO:0000256" key="1">
    <source>
        <dbReference type="SAM" id="MobiDB-lite"/>
    </source>
</evidence>
<keyword evidence="3" id="KW-1185">Reference proteome</keyword>
<comment type="caution">
    <text evidence="2">The sequence shown here is derived from an EMBL/GenBank/DDBJ whole genome shotgun (WGS) entry which is preliminary data.</text>
</comment>
<proteinExistence type="predicted"/>
<reference evidence="2" key="1">
    <citation type="submission" date="2022-05" db="EMBL/GenBank/DDBJ databases">
        <authorList>
            <person name="Sun H.-N."/>
        </authorList>
    </citation>
    <scope>NUCLEOTIDE SEQUENCE</scope>
    <source>
        <strain evidence="2">HB14</strain>
    </source>
</reference>
<dbReference type="Proteomes" id="UP001139319">
    <property type="component" value="Unassembled WGS sequence"/>
</dbReference>
<sequence length="204" mass="23358">MTAIWLIYLQFFYFSYRRSNRPFMIIHQAQGDGPEAPCLFVNMSKEPIHVQSIVAYLDTEDGLRSCFITDYQRHSPEDSQAGEGLREGPIQPGGYLVLGSFNDIFSCHPEVGGDHSGARAALDGRKLELCVAVTHGPSQHLIGARREFRIRQARNATTLQAHSIYTEQLTSRRKRKDVRRWVQERFSPEQDSEQEDRGTEQKMD</sequence>
<gene>
    <name evidence="2" type="ORF">M6D89_12040</name>
</gene>
<protein>
    <submittedName>
        <fullName evidence="2">Uncharacterized protein</fullName>
    </submittedName>
</protein>